<sequence>MTVHFATTGETNPDSYASRLRHYMRDTRPSPTRQPSKPTQVHPDIATRKFVFVRDDPVRKRLQPPYKEPFRVISRKDKTFVIDHDVRKDTVKTRQLEGAYVQIRPTPNDKHTATLPLHRETVASEMMDWGTRCDFAKPYKTNSGDGLGFELANEFYKAKGIKPTEEEWMRRIHQDAQYFRGCSPSKESSSATRRSQARANSRPPPIARPVIAAIKGLVKAKFVGP</sequence>
<name>A0A1S8XB13_OPIVI</name>
<reference evidence="2 3" key="1">
    <citation type="submission" date="2015-03" db="EMBL/GenBank/DDBJ databases">
        <title>Draft genome of the nematode, Opisthorchis viverrini.</title>
        <authorList>
            <person name="Mitreva M."/>
        </authorList>
    </citation>
    <scope>NUCLEOTIDE SEQUENCE [LARGE SCALE GENOMIC DNA]</scope>
    <source>
        <strain evidence="2">Khon Kaen</strain>
    </source>
</reference>
<dbReference type="PANTHER" id="PTHR38681">
    <property type="entry name" value="RETROVIRUS-RELATED POL POLYPROTEIN FROM TRANSPOSON 412-LIKE PROTEIN-RELATED"/>
    <property type="match status" value="1"/>
</dbReference>
<protein>
    <submittedName>
        <fullName evidence="2">Uncharacterized protein</fullName>
    </submittedName>
</protein>
<dbReference type="Proteomes" id="UP000243686">
    <property type="component" value="Unassembled WGS sequence"/>
</dbReference>
<organism evidence="2 3">
    <name type="scientific">Opisthorchis viverrini</name>
    <name type="common">Southeast Asian liver fluke</name>
    <dbReference type="NCBI Taxonomy" id="6198"/>
    <lineage>
        <taxon>Eukaryota</taxon>
        <taxon>Metazoa</taxon>
        <taxon>Spiralia</taxon>
        <taxon>Lophotrochozoa</taxon>
        <taxon>Platyhelminthes</taxon>
        <taxon>Trematoda</taxon>
        <taxon>Digenea</taxon>
        <taxon>Opisthorchiida</taxon>
        <taxon>Opisthorchiata</taxon>
        <taxon>Opisthorchiidae</taxon>
        <taxon>Opisthorchis</taxon>
    </lineage>
</organism>
<evidence type="ECO:0000256" key="1">
    <source>
        <dbReference type="SAM" id="MobiDB-lite"/>
    </source>
</evidence>
<gene>
    <name evidence="2" type="ORF">X801_00173</name>
</gene>
<evidence type="ECO:0000313" key="3">
    <source>
        <dbReference type="Proteomes" id="UP000243686"/>
    </source>
</evidence>
<feature type="region of interest" description="Disordered" evidence="1">
    <location>
        <begin position="179"/>
        <end position="206"/>
    </location>
</feature>
<dbReference type="EMBL" id="KV891474">
    <property type="protein sequence ID" value="OON23910.1"/>
    <property type="molecule type" value="Genomic_DNA"/>
</dbReference>
<keyword evidence="3" id="KW-1185">Reference proteome</keyword>
<evidence type="ECO:0000313" key="2">
    <source>
        <dbReference type="EMBL" id="OON23910.1"/>
    </source>
</evidence>
<accession>A0A1S8XB13</accession>
<feature type="compositionally biased region" description="Low complexity" evidence="1">
    <location>
        <begin position="188"/>
        <end position="201"/>
    </location>
</feature>
<dbReference type="PANTHER" id="PTHR38681:SF1">
    <property type="entry name" value="RETROVIRUS-RELATED POL POLYPROTEIN FROM TRANSPOSON 412-LIKE PROTEIN"/>
    <property type="match status" value="1"/>
</dbReference>
<dbReference type="AlphaFoldDB" id="A0A1S8XB13"/>
<proteinExistence type="predicted"/>
<feature type="non-terminal residue" evidence="2">
    <location>
        <position position="225"/>
    </location>
</feature>